<evidence type="ECO:0000256" key="6">
    <source>
        <dbReference type="ARBA" id="ARBA00023136"/>
    </source>
</evidence>
<dbReference type="GeneID" id="61229520"/>
<evidence type="ECO:0000256" key="3">
    <source>
        <dbReference type="ARBA" id="ARBA00022452"/>
    </source>
</evidence>
<dbReference type="Pfam" id="PF03349">
    <property type="entry name" value="Toluene_X"/>
    <property type="match status" value="1"/>
</dbReference>
<dbReference type="EMBL" id="PYOY01000005">
    <property type="protein sequence ID" value="PSX07134.1"/>
    <property type="molecule type" value="Genomic_DNA"/>
</dbReference>
<keyword evidence="5 8" id="KW-0732">Signal</keyword>
<keyword evidence="3" id="KW-1134">Transmembrane beta strand</keyword>
<evidence type="ECO:0000256" key="1">
    <source>
        <dbReference type="ARBA" id="ARBA00004571"/>
    </source>
</evidence>
<name>A0A855SFH6_PHOAN</name>
<protein>
    <submittedName>
        <fullName evidence="9">Aromatic hydrocarbon degradation protein</fullName>
    </submittedName>
</protein>
<dbReference type="Proteomes" id="UP000241440">
    <property type="component" value="Unassembled WGS sequence"/>
</dbReference>
<organism evidence="9 10">
    <name type="scientific">Photobacterium angustum</name>
    <dbReference type="NCBI Taxonomy" id="661"/>
    <lineage>
        <taxon>Bacteria</taxon>
        <taxon>Pseudomonadati</taxon>
        <taxon>Pseudomonadota</taxon>
        <taxon>Gammaproteobacteria</taxon>
        <taxon>Vibrionales</taxon>
        <taxon>Vibrionaceae</taxon>
        <taxon>Photobacterium</taxon>
    </lineage>
</organism>
<dbReference type="GO" id="GO:0009279">
    <property type="term" value="C:cell outer membrane"/>
    <property type="evidence" value="ECO:0007669"/>
    <property type="project" value="UniProtKB-SubCell"/>
</dbReference>
<gene>
    <name evidence="9" type="ORF">C0W41_10825</name>
</gene>
<evidence type="ECO:0000313" key="10">
    <source>
        <dbReference type="Proteomes" id="UP000241440"/>
    </source>
</evidence>
<dbReference type="GO" id="GO:0015483">
    <property type="term" value="F:long-chain fatty acid transporting porin activity"/>
    <property type="evidence" value="ECO:0007669"/>
    <property type="project" value="TreeGrafter"/>
</dbReference>
<dbReference type="RefSeq" id="WP_045083331.1">
    <property type="nucleotide sequence ID" value="NZ_JZSN01000003.1"/>
</dbReference>
<feature type="signal peptide" evidence="8">
    <location>
        <begin position="1"/>
        <end position="24"/>
    </location>
</feature>
<keyword evidence="4" id="KW-0812">Transmembrane</keyword>
<proteinExistence type="inferred from homology"/>
<evidence type="ECO:0000256" key="8">
    <source>
        <dbReference type="SAM" id="SignalP"/>
    </source>
</evidence>
<keyword evidence="6" id="KW-0472">Membrane</keyword>
<feature type="chain" id="PRO_5032441852" evidence="8">
    <location>
        <begin position="25"/>
        <end position="431"/>
    </location>
</feature>
<evidence type="ECO:0000313" key="9">
    <source>
        <dbReference type="EMBL" id="PSX07134.1"/>
    </source>
</evidence>
<dbReference type="PANTHER" id="PTHR35093">
    <property type="entry name" value="OUTER MEMBRANE PROTEIN NMB0088-RELATED"/>
    <property type="match status" value="1"/>
</dbReference>
<accession>A0A855SFH6</accession>
<evidence type="ECO:0000256" key="4">
    <source>
        <dbReference type="ARBA" id="ARBA00022692"/>
    </source>
</evidence>
<reference evidence="9 10" key="1">
    <citation type="submission" date="2018-01" db="EMBL/GenBank/DDBJ databases">
        <title>Whole genome sequencing of Histamine producing bacteria.</title>
        <authorList>
            <person name="Butler K."/>
        </authorList>
    </citation>
    <scope>NUCLEOTIDE SEQUENCE [LARGE SCALE GENOMIC DNA]</scope>
    <source>
        <strain evidence="9 10">A2-1</strain>
    </source>
</reference>
<keyword evidence="7" id="KW-0998">Cell outer membrane</keyword>
<dbReference type="AlphaFoldDB" id="A0A855SFH6"/>
<comment type="similarity">
    <text evidence="2">Belongs to the OmpP1/FadL family.</text>
</comment>
<evidence type="ECO:0000256" key="5">
    <source>
        <dbReference type="ARBA" id="ARBA00022729"/>
    </source>
</evidence>
<dbReference type="Gene3D" id="2.40.160.60">
    <property type="entry name" value="Outer membrane protein transport protein (OMPP1/FadL/TodX)"/>
    <property type="match status" value="1"/>
</dbReference>
<dbReference type="InterPro" id="IPR005017">
    <property type="entry name" value="OMPP1/FadL/TodX"/>
</dbReference>
<evidence type="ECO:0000256" key="2">
    <source>
        <dbReference type="ARBA" id="ARBA00008163"/>
    </source>
</evidence>
<evidence type="ECO:0000256" key="7">
    <source>
        <dbReference type="ARBA" id="ARBA00023237"/>
    </source>
</evidence>
<comment type="caution">
    <text evidence="9">The sequence shown here is derived from an EMBL/GenBank/DDBJ whole genome shotgun (WGS) entry which is preliminary data.</text>
</comment>
<comment type="subcellular location">
    <subcellularLocation>
        <location evidence="1">Cell outer membrane</location>
        <topology evidence="1">Multi-pass membrane protein</topology>
    </subcellularLocation>
</comment>
<dbReference type="SUPFAM" id="SSF56935">
    <property type="entry name" value="Porins"/>
    <property type="match status" value="1"/>
</dbReference>
<sequence length="431" mass="46491">MSVNKRFLTVSIAAALVSSFNVQAAGFQLNSQSATGLGRAFSGDAVIADNASVVAKNAAAMALFDRPAMSLGLTVIDTDIKVKNTSLAVTSPLGTRSFGVDDASIGGVSYVPNLYYIHPINEKIAVGASLYSNFGTLTEFPNGYGGAVPADIFGGTTEVKSLNLGLSASYRLNKQLSLGAGIDVIYGSGKFTRGRGLSELPSSVTGTSDLVDIDADGFALGFNLGSVFEIDDNNRFGLTYRFSPTLEAKGDMTYIPNYSIGKPYDLSGEKLKMPLPDMAEFSGFHKLNDKFAIHYSIQWIGWSSFDKLETTGGTVIKDYEWQDGWHYAIGGTYYLNNDWTLRAGYMHDTSAQDQMTSISVPDSDRNWISGGFTYHLDSKSNIDFGLTYLMGKDVDVKEQSALSAKPPTLGTLTATTRANAWLYGIQYSRSF</sequence>
<dbReference type="PANTHER" id="PTHR35093:SF1">
    <property type="entry name" value="OUTER MEMBRANE LONG-CHAIN FATTY ACID RECEPTOR FADL FAMILY"/>
    <property type="match status" value="1"/>
</dbReference>